<dbReference type="InterPro" id="IPR036388">
    <property type="entry name" value="WH-like_DNA-bd_sf"/>
</dbReference>
<gene>
    <name evidence="1" type="ORF">BBH88_17825</name>
</gene>
<evidence type="ECO:0000313" key="2">
    <source>
        <dbReference type="Proteomes" id="UP000092661"/>
    </source>
</evidence>
<protein>
    <recommendedName>
        <fullName evidence="3">Restriction endonuclease type IV Mrr domain-containing protein</fullName>
    </recommendedName>
</protein>
<evidence type="ECO:0000313" key="1">
    <source>
        <dbReference type="EMBL" id="ANU11980.1"/>
    </source>
</evidence>
<accession>A0ABN4RJI1</accession>
<reference evidence="1" key="1">
    <citation type="submission" date="2016-10" db="EMBL/GenBank/DDBJ databases">
        <authorList>
            <person name="See-Too W.S."/>
        </authorList>
    </citation>
    <scope>NUCLEOTIDE SEQUENCE</scope>
    <source>
        <strain evidence="1">DSM 14505</strain>
    </source>
</reference>
<dbReference type="RefSeq" id="WP_065537264.1">
    <property type="nucleotide sequence ID" value="NZ_CP016534.2"/>
</dbReference>
<dbReference type="Proteomes" id="UP000092661">
    <property type="component" value="Chromosome"/>
</dbReference>
<dbReference type="Gene3D" id="1.10.10.10">
    <property type="entry name" value="Winged helix-like DNA-binding domain superfamily/Winged helix DNA-binding domain"/>
    <property type="match status" value="1"/>
</dbReference>
<sequence>MLIINPIEYPRHREWNAKVFSMPKIPRGDIGQSAILREILKAITEKVPYSTKMKFSGSNSHATLEHLCTWLRPVGLIYKEDRVWKISEEGRKFLESEDDLYLMAVFCANIRFTSELLVELETPLTSLELLNIANKDYKLNWDTKAEVGSRLTWVRQFGLVSFNDFKNTYYLTDEGKKFIENISYVKPEDIEVIGDITSNEVEVPVSSWAENLIQIEPEEPIIRKSSVGYIPGSIPEICETFDGYIQLIYSTVNKEAFLNYSQETYNIAVSSANAFATTMTNINFLERTSRNAYQATDLAKNWLINKSPLDLIYCLHVNVLFIFELLEELEKESLSFKELAVIAKVSYGFETERIDEIRKRINIMQLALLVQEETPGKYCLTRRGKNVLGKVVTQQRQNFTLVNGPLKEVDIVKEDLTVNDYLTELRLASKESSNPIRFEKAIAATLSILGFNVIRHGGSGKTDVLIQSPSIPKYSFSVTVDAKSTQSGSVTEGLINFDTLKDHRKIHGANFIAVIGFSFQGERLIKRAIEHKVALIDIEALETLIKLHNEIPLQVNSYKKIFSQRGKVSVSVLEEDRREIRRSGILLQAIMGCLIEESLDPVTEGLLHDKDIYRTLRSNKDFDSPPLLIEISEMLQFLSSPLIGSIGRSKEGYYALGTLADAKNKFNFYAKSCSTNQVPGKLDF</sequence>
<keyword evidence="2" id="KW-1185">Reference proteome</keyword>
<organism evidence="1 2">
    <name type="scientific">Planococcus antarcticus DSM 14505</name>
    <dbReference type="NCBI Taxonomy" id="1185653"/>
    <lineage>
        <taxon>Bacteria</taxon>
        <taxon>Bacillati</taxon>
        <taxon>Bacillota</taxon>
        <taxon>Bacilli</taxon>
        <taxon>Bacillales</taxon>
        <taxon>Caryophanaceae</taxon>
        <taxon>Planococcus</taxon>
    </lineage>
</organism>
<evidence type="ECO:0008006" key="3">
    <source>
        <dbReference type="Google" id="ProtNLM"/>
    </source>
</evidence>
<name>A0ABN4RJI1_9BACL</name>
<dbReference type="EMBL" id="CP016534">
    <property type="protein sequence ID" value="ANU11980.1"/>
    <property type="molecule type" value="Genomic_DNA"/>
</dbReference>
<proteinExistence type="predicted"/>